<evidence type="ECO:0000256" key="4">
    <source>
        <dbReference type="ARBA" id="ARBA00023125"/>
    </source>
</evidence>
<proteinExistence type="inferred from homology"/>
<feature type="domain" description="DNA polymerase alpha/delta/epsilon subunit B" evidence="7">
    <location>
        <begin position="73"/>
        <end position="178"/>
    </location>
</feature>
<evidence type="ECO:0000256" key="5">
    <source>
        <dbReference type="ARBA" id="ARBA00023242"/>
    </source>
</evidence>
<dbReference type="Pfam" id="PF04042">
    <property type="entry name" value="DNA_pol_E_B"/>
    <property type="match status" value="1"/>
</dbReference>
<accession>A0ABP0PG06</accession>
<protein>
    <recommendedName>
        <fullName evidence="6">DNA polymerase II subunit 2</fullName>
    </recommendedName>
</protein>
<evidence type="ECO:0000313" key="8">
    <source>
        <dbReference type="EMBL" id="CAK9073984.1"/>
    </source>
</evidence>
<comment type="subcellular location">
    <subcellularLocation>
        <location evidence="1">Nucleus</location>
    </subcellularLocation>
</comment>
<comment type="caution">
    <text evidence="8">The sequence shown here is derived from an EMBL/GenBank/DDBJ whole genome shotgun (WGS) entry which is preliminary data.</text>
</comment>
<keyword evidence="3" id="KW-0235">DNA replication</keyword>
<evidence type="ECO:0000259" key="7">
    <source>
        <dbReference type="Pfam" id="PF04042"/>
    </source>
</evidence>
<gene>
    <name evidence="8" type="ORF">SCF082_LOCUS36104</name>
</gene>
<keyword evidence="4" id="KW-0238">DNA-binding</keyword>
<keyword evidence="5" id="KW-0539">Nucleus</keyword>
<dbReference type="InterPro" id="IPR016266">
    <property type="entry name" value="POLE2"/>
</dbReference>
<evidence type="ECO:0000256" key="1">
    <source>
        <dbReference type="ARBA" id="ARBA00004123"/>
    </source>
</evidence>
<reference evidence="8 9" key="1">
    <citation type="submission" date="2024-02" db="EMBL/GenBank/DDBJ databases">
        <authorList>
            <person name="Chen Y."/>
            <person name="Shah S."/>
            <person name="Dougan E. K."/>
            <person name="Thang M."/>
            <person name="Chan C."/>
        </authorList>
    </citation>
    <scope>NUCLEOTIDE SEQUENCE [LARGE SCALE GENOMIC DNA]</scope>
</reference>
<comment type="similarity">
    <text evidence="2">Belongs to the DNA polymerase epsilon subunit B family.</text>
</comment>
<dbReference type="InterPro" id="IPR007185">
    <property type="entry name" value="DNA_pol_a/d/e_bsu"/>
</dbReference>
<dbReference type="Proteomes" id="UP001642464">
    <property type="component" value="Unassembled WGS sequence"/>
</dbReference>
<keyword evidence="9" id="KW-1185">Reference proteome</keyword>
<evidence type="ECO:0000313" key="9">
    <source>
        <dbReference type="Proteomes" id="UP001642464"/>
    </source>
</evidence>
<organism evidence="8 9">
    <name type="scientific">Durusdinium trenchii</name>
    <dbReference type="NCBI Taxonomy" id="1381693"/>
    <lineage>
        <taxon>Eukaryota</taxon>
        <taxon>Sar</taxon>
        <taxon>Alveolata</taxon>
        <taxon>Dinophyceae</taxon>
        <taxon>Suessiales</taxon>
        <taxon>Symbiodiniaceae</taxon>
        <taxon>Durusdinium</taxon>
    </lineage>
</organism>
<dbReference type="PANTHER" id="PTHR12708">
    <property type="entry name" value="DNA POLYMERASE EPSILON SUBUNIT B"/>
    <property type="match status" value="1"/>
</dbReference>
<feature type="non-terminal residue" evidence="8">
    <location>
        <position position="1"/>
    </location>
</feature>
<evidence type="ECO:0000256" key="2">
    <source>
        <dbReference type="ARBA" id="ARBA00009560"/>
    </source>
</evidence>
<dbReference type="PANTHER" id="PTHR12708:SF0">
    <property type="entry name" value="DNA POLYMERASE EPSILON SUBUNIT 2"/>
    <property type="match status" value="1"/>
</dbReference>
<dbReference type="EMBL" id="CAXAMM010035225">
    <property type="protein sequence ID" value="CAK9073984.1"/>
    <property type="molecule type" value="Genomic_DNA"/>
</dbReference>
<sequence>SSHLVTDGSFVLCEGELLDGIFQVCALHALAAIPRKVSIEKDQLPVEVLTASMSAEQLKILEAQEESREGSYVILSEVHLDSVPVLEMLETLFQGYESHGPPTAYIFMGSFCSRSFVPTGQGVRAYREGFERLKFMMRNLEAHVMHGTRFVFIPGPRDPGPQTLPKAPLPDYLTANLAVDIPGAVGKPKRWTGTADPVT</sequence>
<evidence type="ECO:0000256" key="6">
    <source>
        <dbReference type="ARBA" id="ARBA00032930"/>
    </source>
</evidence>
<name>A0ABP0PG06_9DINO</name>
<evidence type="ECO:0000256" key="3">
    <source>
        <dbReference type="ARBA" id="ARBA00022705"/>
    </source>
</evidence>